<dbReference type="HOGENOM" id="CLU_1627761_0_0_1"/>
<name>A0A0C3NFR3_PISTI</name>
<evidence type="ECO:0000313" key="3">
    <source>
        <dbReference type="Proteomes" id="UP000054217"/>
    </source>
</evidence>
<sequence>MSPAHHNPIPVPSPTTFASPGGNFPGPHQPMDLSDAPASFSSTSIPPARFPSLVPIPLSHSELFAVSQEFAIQPGVDTPQTEHKSRSSYTTIAKHVYQFKCQGRSPVSWLGVGYYANTLVDAIREWQSHVEWHSMLTRFWQQLADLLEEEPAIVGYHLKPDQL</sequence>
<keyword evidence="3" id="KW-1185">Reference proteome</keyword>
<accession>A0A0C3NFR3</accession>
<evidence type="ECO:0000256" key="1">
    <source>
        <dbReference type="SAM" id="MobiDB-lite"/>
    </source>
</evidence>
<dbReference type="Proteomes" id="UP000054217">
    <property type="component" value="Unassembled WGS sequence"/>
</dbReference>
<organism evidence="2 3">
    <name type="scientific">Pisolithus tinctorius Marx 270</name>
    <dbReference type="NCBI Taxonomy" id="870435"/>
    <lineage>
        <taxon>Eukaryota</taxon>
        <taxon>Fungi</taxon>
        <taxon>Dikarya</taxon>
        <taxon>Basidiomycota</taxon>
        <taxon>Agaricomycotina</taxon>
        <taxon>Agaricomycetes</taxon>
        <taxon>Agaricomycetidae</taxon>
        <taxon>Boletales</taxon>
        <taxon>Sclerodermatineae</taxon>
        <taxon>Pisolithaceae</taxon>
        <taxon>Pisolithus</taxon>
    </lineage>
</organism>
<feature type="region of interest" description="Disordered" evidence="1">
    <location>
        <begin position="1"/>
        <end position="42"/>
    </location>
</feature>
<gene>
    <name evidence="2" type="ORF">M404DRAFT_30110</name>
</gene>
<reference evidence="3" key="2">
    <citation type="submission" date="2015-01" db="EMBL/GenBank/DDBJ databases">
        <title>Evolutionary Origins and Diversification of the Mycorrhizal Mutualists.</title>
        <authorList>
            <consortium name="DOE Joint Genome Institute"/>
            <consortium name="Mycorrhizal Genomics Consortium"/>
            <person name="Kohler A."/>
            <person name="Kuo A."/>
            <person name="Nagy L.G."/>
            <person name="Floudas D."/>
            <person name="Copeland A."/>
            <person name="Barry K.W."/>
            <person name="Cichocki N."/>
            <person name="Veneault-Fourrey C."/>
            <person name="LaButti K."/>
            <person name="Lindquist E.A."/>
            <person name="Lipzen A."/>
            <person name="Lundell T."/>
            <person name="Morin E."/>
            <person name="Murat C."/>
            <person name="Riley R."/>
            <person name="Ohm R."/>
            <person name="Sun H."/>
            <person name="Tunlid A."/>
            <person name="Henrissat B."/>
            <person name="Grigoriev I.V."/>
            <person name="Hibbett D.S."/>
            <person name="Martin F."/>
        </authorList>
    </citation>
    <scope>NUCLEOTIDE SEQUENCE [LARGE SCALE GENOMIC DNA]</scope>
    <source>
        <strain evidence="3">Marx 270</strain>
    </source>
</reference>
<reference evidence="2 3" key="1">
    <citation type="submission" date="2014-04" db="EMBL/GenBank/DDBJ databases">
        <authorList>
            <consortium name="DOE Joint Genome Institute"/>
            <person name="Kuo A."/>
            <person name="Kohler A."/>
            <person name="Costa M.D."/>
            <person name="Nagy L.G."/>
            <person name="Floudas D."/>
            <person name="Copeland A."/>
            <person name="Barry K.W."/>
            <person name="Cichocki N."/>
            <person name="Veneault-Fourrey C."/>
            <person name="LaButti K."/>
            <person name="Lindquist E.A."/>
            <person name="Lipzen A."/>
            <person name="Lundell T."/>
            <person name="Morin E."/>
            <person name="Murat C."/>
            <person name="Sun H."/>
            <person name="Tunlid A."/>
            <person name="Henrissat B."/>
            <person name="Grigoriev I.V."/>
            <person name="Hibbett D.S."/>
            <person name="Martin F."/>
            <person name="Nordberg H.P."/>
            <person name="Cantor M.N."/>
            <person name="Hua S.X."/>
        </authorList>
    </citation>
    <scope>NUCLEOTIDE SEQUENCE [LARGE SCALE GENOMIC DNA]</scope>
    <source>
        <strain evidence="2 3">Marx 270</strain>
    </source>
</reference>
<proteinExistence type="predicted"/>
<dbReference type="AlphaFoldDB" id="A0A0C3NFR3"/>
<dbReference type="OrthoDB" id="10369696at2759"/>
<evidence type="ECO:0000313" key="2">
    <source>
        <dbReference type="EMBL" id="KIN99844.1"/>
    </source>
</evidence>
<dbReference type="EMBL" id="KN832001">
    <property type="protein sequence ID" value="KIN99844.1"/>
    <property type="molecule type" value="Genomic_DNA"/>
</dbReference>
<dbReference type="InParanoid" id="A0A0C3NFR3"/>
<protein>
    <submittedName>
        <fullName evidence="2">Uncharacterized protein</fullName>
    </submittedName>
</protein>